<evidence type="ECO:0000313" key="2">
    <source>
        <dbReference type="Proteomes" id="UP000184073"/>
    </source>
</evidence>
<dbReference type="Gene3D" id="3.40.50.1820">
    <property type="entry name" value="alpha/beta hydrolase"/>
    <property type="match status" value="1"/>
</dbReference>
<dbReference type="Proteomes" id="UP000184073">
    <property type="component" value="Unassembled WGS sequence"/>
</dbReference>
<name>A0A1L9PK39_ASPVE</name>
<keyword evidence="2" id="KW-1185">Reference proteome</keyword>
<organism evidence="1 2">
    <name type="scientific">Aspergillus versicolor CBS 583.65</name>
    <dbReference type="NCBI Taxonomy" id="1036611"/>
    <lineage>
        <taxon>Eukaryota</taxon>
        <taxon>Fungi</taxon>
        <taxon>Dikarya</taxon>
        <taxon>Ascomycota</taxon>
        <taxon>Pezizomycotina</taxon>
        <taxon>Eurotiomycetes</taxon>
        <taxon>Eurotiomycetidae</taxon>
        <taxon>Eurotiales</taxon>
        <taxon>Aspergillaceae</taxon>
        <taxon>Aspergillus</taxon>
        <taxon>Aspergillus subgen. Nidulantes</taxon>
    </lineage>
</organism>
<gene>
    <name evidence="1" type="ORF">ASPVEDRAFT_83422</name>
</gene>
<protein>
    <submittedName>
        <fullName evidence="1">Uncharacterized protein</fullName>
    </submittedName>
</protein>
<dbReference type="InterPro" id="IPR029058">
    <property type="entry name" value="AB_hydrolase_fold"/>
</dbReference>
<accession>A0A1L9PK39</accession>
<dbReference type="VEuPathDB" id="FungiDB:ASPVEDRAFT_83422"/>
<dbReference type="AlphaFoldDB" id="A0A1L9PK39"/>
<dbReference type="STRING" id="1036611.A0A1L9PK39"/>
<sequence>MYRHNLCEGGIPFWGFHDLISEVLVSQGKFEDASALLKDEKNNLWNAYWEDKRAHPERITILIYIVASWTSAAHTLRTLKSWGDLSVRLSILNLGLRPFSDTVDRPETQFPLARTQFTRHYLTSDGGLSLTAPPKTTAIFYKAKSRKVIF</sequence>
<reference evidence="2" key="1">
    <citation type="journal article" date="2017" name="Genome Biol.">
        <title>Comparative genomics reveals high biological diversity and specific adaptations in the industrially and medically important fungal genus Aspergillus.</title>
        <authorList>
            <person name="de Vries R.P."/>
            <person name="Riley R."/>
            <person name="Wiebenga A."/>
            <person name="Aguilar-Osorio G."/>
            <person name="Amillis S."/>
            <person name="Uchima C.A."/>
            <person name="Anderluh G."/>
            <person name="Asadollahi M."/>
            <person name="Askin M."/>
            <person name="Barry K."/>
            <person name="Battaglia E."/>
            <person name="Bayram O."/>
            <person name="Benocci T."/>
            <person name="Braus-Stromeyer S.A."/>
            <person name="Caldana C."/>
            <person name="Canovas D."/>
            <person name="Cerqueira G.C."/>
            <person name="Chen F."/>
            <person name="Chen W."/>
            <person name="Choi C."/>
            <person name="Clum A."/>
            <person name="Dos Santos R.A."/>
            <person name="Damasio A.R."/>
            <person name="Diallinas G."/>
            <person name="Emri T."/>
            <person name="Fekete E."/>
            <person name="Flipphi M."/>
            <person name="Freyberg S."/>
            <person name="Gallo A."/>
            <person name="Gournas C."/>
            <person name="Habgood R."/>
            <person name="Hainaut M."/>
            <person name="Harispe M.L."/>
            <person name="Henrissat B."/>
            <person name="Hilden K.S."/>
            <person name="Hope R."/>
            <person name="Hossain A."/>
            <person name="Karabika E."/>
            <person name="Karaffa L."/>
            <person name="Karanyi Z."/>
            <person name="Krasevec N."/>
            <person name="Kuo A."/>
            <person name="Kusch H."/>
            <person name="LaButti K."/>
            <person name="Lagendijk E.L."/>
            <person name="Lapidus A."/>
            <person name="Levasseur A."/>
            <person name="Lindquist E."/>
            <person name="Lipzen A."/>
            <person name="Logrieco A.F."/>
            <person name="MacCabe A."/>
            <person name="Maekelae M.R."/>
            <person name="Malavazi I."/>
            <person name="Melin P."/>
            <person name="Meyer V."/>
            <person name="Mielnichuk N."/>
            <person name="Miskei M."/>
            <person name="Molnar A.P."/>
            <person name="Mule G."/>
            <person name="Ngan C.Y."/>
            <person name="Orejas M."/>
            <person name="Orosz E."/>
            <person name="Ouedraogo J.P."/>
            <person name="Overkamp K.M."/>
            <person name="Park H.-S."/>
            <person name="Perrone G."/>
            <person name="Piumi F."/>
            <person name="Punt P.J."/>
            <person name="Ram A.F."/>
            <person name="Ramon A."/>
            <person name="Rauscher S."/>
            <person name="Record E."/>
            <person name="Riano-Pachon D.M."/>
            <person name="Robert V."/>
            <person name="Roehrig J."/>
            <person name="Ruller R."/>
            <person name="Salamov A."/>
            <person name="Salih N.S."/>
            <person name="Samson R.A."/>
            <person name="Sandor E."/>
            <person name="Sanguinetti M."/>
            <person name="Schuetze T."/>
            <person name="Sepcic K."/>
            <person name="Shelest E."/>
            <person name="Sherlock G."/>
            <person name="Sophianopoulou V."/>
            <person name="Squina F.M."/>
            <person name="Sun H."/>
            <person name="Susca A."/>
            <person name="Todd R.B."/>
            <person name="Tsang A."/>
            <person name="Unkles S.E."/>
            <person name="van de Wiele N."/>
            <person name="van Rossen-Uffink D."/>
            <person name="Oliveira J.V."/>
            <person name="Vesth T.C."/>
            <person name="Visser J."/>
            <person name="Yu J.-H."/>
            <person name="Zhou M."/>
            <person name="Andersen M.R."/>
            <person name="Archer D.B."/>
            <person name="Baker S.E."/>
            <person name="Benoit I."/>
            <person name="Brakhage A.A."/>
            <person name="Braus G.H."/>
            <person name="Fischer R."/>
            <person name="Frisvad J.C."/>
            <person name="Goldman G.H."/>
            <person name="Houbraken J."/>
            <person name="Oakley B."/>
            <person name="Pocsi I."/>
            <person name="Scazzocchio C."/>
            <person name="Seiboth B."/>
            <person name="vanKuyk P.A."/>
            <person name="Wortman J."/>
            <person name="Dyer P.S."/>
            <person name="Grigoriev I.V."/>
        </authorList>
    </citation>
    <scope>NUCLEOTIDE SEQUENCE [LARGE SCALE GENOMIC DNA]</scope>
    <source>
        <strain evidence="2">CBS 583.65</strain>
    </source>
</reference>
<dbReference type="EMBL" id="KV878128">
    <property type="protein sequence ID" value="OJJ01900.1"/>
    <property type="molecule type" value="Genomic_DNA"/>
</dbReference>
<proteinExistence type="predicted"/>
<dbReference type="RefSeq" id="XP_040667662.1">
    <property type="nucleotide sequence ID" value="XM_040817383.1"/>
</dbReference>
<dbReference type="GeneID" id="63732894"/>
<evidence type="ECO:0000313" key="1">
    <source>
        <dbReference type="EMBL" id="OJJ01900.1"/>
    </source>
</evidence>
<dbReference type="Gene3D" id="1.10.3020.20">
    <property type="match status" value="1"/>
</dbReference>